<proteinExistence type="inferred from homology"/>
<accession>A0A554W7Y5</accession>
<evidence type="ECO:0000256" key="5">
    <source>
        <dbReference type="ARBA" id="ARBA00022801"/>
    </source>
</evidence>
<dbReference type="GO" id="GO:0003729">
    <property type="term" value="F:mRNA binding"/>
    <property type="evidence" value="ECO:0007669"/>
    <property type="project" value="InterPro"/>
</dbReference>
<dbReference type="SUPFAM" id="SSF54786">
    <property type="entry name" value="YcfA/nrd intein domain"/>
    <property type="match status" value="1"/>
</dbReference>
<dbReference type="InterPro" id="IPR038570">
    <property type="entry name" value="HicA_sf"/>
</dbReference>
<name>A0A554W7Y5_9BURK</name>
<dbReference type="GO" id="GO:0004519">
    <property type="term" value="F:endonuclease activity"/>
    <property type="evidence" value="ECO:0007669"/>
    <property type="project" value="UniProtKB-KW"/>
</dbReference>
<keyword evidence="7" id="KW-0346">Stress response</keyword>
<dbReference type="AlphaFoldDB" id="A0A554W7Y5"/>
<reference evidence="8 9" key="1">
    <citation type="submission" date="2019-07" db="EMBL/GenBank/DDBJ databases">
        <title>Tepidimonas alkaliphilus YIM 72238 draft genome.</title>
        <authorList>
            <person name="Da Costa M.S."/>
            <person name="Froufe H.J.C."/>
            <person name="Egas C."/>
            <person name="Albuquerque L."/>
        </authorList>
    </citation>
    <scope>NUCLEOTIDE SEQUENCE [LARGE SCALE GENOMIC DNA]</scope>
    <source>
        <strain evidence="8 9">YIM 72238</strain>
    </source>
</reference>
<evidence type="ECO:0000256" key="2">
    <source>
        <dbReference type="ARBA" id="ARBA00022649"/>
    </source>
</evidence>
<dbReference type="InterPro" id="IPR012933">
    <property type="entry name" value="HicA_mRNA_interferase"/>
</dbReference>
<evidence type="ECO:0000313" key="8">
    <source>
        <dbReference type="EMBL" id="TSE19680.1"/>
    </source>
</evidence>
<dbReference type="PANTHER" id="PTHR34873">
    <property type="entry name" value="SSR1766 PROTEIN"/>
    <property type="match status" value="1"/>
</dbReference>
<evidence type="ECO:0000256" key="6">
    <source>
        <dbReference type="ARBA" id="ARBA00022884"/>
    </source>
</evidence>
<protein>
    <submittedName>
        <fullName evidence="8">HicA toxin of bacterial toxin-antitoxin</fullName>
    </submittedName>
</protein>
<keyword evidence="9" id="KW-1185">Reference proteome</keyword>
<dbReference type="Proteomes" id="UP000315736">
    <property type="component" value="Unassembled WGS sequence"/>
</dbReference>
<gene>
    <name evidence="8" type="ORF">Talka_01399</name>
</gene>
<dbReference type="PANTHER" id="PTHR34873:SF3">
    <property type="entry name" value="ADDICTION MODULE TOXIN, HICA FAMILY"/>
    <property type="match status" value="1"/>
</dbReference>
<keyword evidence="5" id="KW-0378">Hydrolase</keyword>
<evidence type="ECO:0000256" key="1">
    <source>
        <dbReference type="ARBA" id="ARBA00006620"/>
    </source>
</evidence>
<comment type="caution">
    <text evidence="8">The sequence shown here is derived from an EMBL/GenBank/DDBJ whole genome shotgun (WGS) entry which is preliminary data.</text>
</comment>
<keyword evidence="3" id="KW-0540">Nuclease</keyword>
<organism evidence="8 9">
    <name type="scientific">Tepidimonas alkaliphilus</name>
    <dbReference type="NCBI Taxonomy" id="2588942"/>
    <lineage>
        <taxon>Bacteria</taxon>
        <taxon>Pseudomonadati</taxon>
        <taxon>Pseudomonadota</taxon>
        <taxon>Betaproteobacteria</taxon>
        <taxon>Burkholderiales</taxon>
        <taxon>Tepidimonas</taxon>
    </lineage>
</organism>
<evidence type="ECO:0000256" key="3">
    <source>
        <dbReference type="ARBA" id="ARBA00022722"/>
    </source>
</evidence>
<keyword evidence="6" id="KW-0694">RNA-binding</keyword>
<keyword evidence="4" id="KW-0255">Endonuclease</keyword>
<dbReference type="Pfam" id="PF07927">
    <property type="entry name" value="HicA_toxin"/>
    <property type="match status" value="1"/>
</dbReference>
<keyword evidence="2" id="KW-1277">Toxin-antitoxin system</keyword>
<sequence>MVLIVRALVDTIHTVNSRELIRLLEAHGWTLRAVKGSHPIFRHADRPGHLSVPHPKKDLGAGLVHKLLKQAGIPDRRS</sequence>
<evidence type="ECO:0000256" key="7">
    <source>
        <dbReference type="ARBA" id="ARBA00023016"/>
    </source>
</evidence>
<evidence type="ECO:0000313" key="9">
    <source>
        <dbReference type="Proteomes" id="UP000315736"/>
    </source>
</evidence>
<dbReference type="EMBL" id="VJNB01000006">
    <property type="protein sequence ID" value="TSE19680.1"/>
    <property type="molecule type" value="Genomic_DNA"/>
</dbReference>
<dbReference type="GO" id="GO:0016787">
    <property type="term" value="F:hydrolase activity"/>
    <property type="evidence" value="ECO:0007669"/>
    <property type="project" value="UniProtKB-KW"/>
</dbReference>
<comment type="similarity">
    <text evidence="1">Belongs to the HicA mRNA interferase family.</text>
</comment>
<dbReference type="Gene3D" id="3.30.920.30">
    <property type="entry name" value="Hypothetical protein"/>
    <property type="match status" value="1"/>
</dbReference>
<evidence type="ECO:0000256" key="4">
    <source>
        <dbReference type="ARBA" id="ARBA00022759"/>
    </source>
</evidence>